<organism evidence="2 3">
    <name type="scientific">Neomicrococcus lactis</name>
    <dbReference type="NCBI Taxonomy" id="732241"/>
    <lineage>
        <taxon>Bacteria</taxon>
        <taxon>Bacillati</taxon>
        <taxon>Actinomycetota</taxon>
        <taxon>Actinomycetes</taxon>
        <taxon>Micrococcales</taxon>
        <taxon>Micrococcaceae</taxon>
        <taxon>Neomicrococcus</taxon>
    </lineage>
</organism>
<protein>
    <recommendedName>
        <fullName evidence="1">VOC domain-containing protein</fullName>
    </recommendedName>
</protein>
<dbReference type="SUPFAM" id="SSF54593">
    <property type="entry name" value="Glyoxalase/Bleomycin resistance protein/Dihydroxybiphenyl dioxygenase"/>
    <property type="match status" value="2"/>
</dbReference>
<dbReference type="PANTHER" id="PTHR33993">
    <property type="entry name" value="GLYOXALASE-RELATED"/>
    <property type="match status" value="1"/>
</dbReference>
<dbReference type="Proteomes" id="UP000523863">
    <property type="component" value="Unassembled WGS sequence"/>
</dbReference>
<dbReference type="InterPro" id="IPR052164">
    <property type="entry name" value="Anthracycline_SecMetBiosynth"/>
</dbReference>
<dbReference type="InterPro" id="IPR037523">
    <property type="entry name" value="VOC_core"/>
</dbReference>
<gene>
    <name evidence="2" type="ORF">BKA12_001559</name>
</gene>
<evidence type="ECO:0000313" key="2">
    <source>
        <dbReference type="EMBL" id="MBB5598479.1"/>
    </source>
</evidence>
<dbReference type="InterPro" id="IPR029068">
    <property type="entry name" value="Glyas_Bleomycin-R_OHBP_Dase"/>
</dbReference>
<dbReference type="EMBL" id="JACHBL010000001">
    <property type="protein sequence ID" value="MBB5598479.1"/>
    <property type="molecule type" value="Genomic_DNA"/>
</dbReference>
<feature type="domain" description="VOC" evidence="1">
    <location>
        <begin position="139"/>
        <end position="255"/>
    </location>
</feature>
<evidence type="ECO:0000259" key="1">
    <source>
        <dbReference type="PROSITE" id="PS51819"/>
    </source>
</evidence>
<dbReference type="AlphaFoldDB" id="A0A7W8YBH3"/>
<accession>A0A7W8YBH3</accession>
<dbReference type="RefSeq" id="WP_183642215.1">
    <property type="nucleotide sequence ID" value="NZ_JACHBL010000001.1"/>
</dbReference>
<sequence>MEVSNIKPGHPIWADLVSTNLEASKRFYGELFGWTYGGSEDEYGNYTTAFLNGKRVAALYPHVPDMGGVPNVWTVYLATTDIHETAAKVEAAGGTSLYPPMHVEPYGWMGGFQSPGGEMVGAWQPESHPGFEVLAEPGAIMWLEAITKDFGAAKTFYEAAFGWTTDIMSDTEEFRYATLERGDEATAGLMDGSMFLEDAVPGFWQIYINVESVDETVAKLESLGGSVVEAAADTNFGRIAFVTDSTGARFRLHQHVEGATYEPDTAE</sequence>
<dbReference type="PANTHER" id="PTHR33993:SF14">
    <property type="entry name" value="GB|AAF24581.1"/>
    <property type="match status" value="1"/>
</dbReference>
<keyword evidence="3" id="KW-1185">Reference proteome</keyword>
<feature type="domain" description="VOC" evidence="1">
    <location>
        <begin position="7"/>
        <end position="136"/>
    </location>
</feature>
<dbReference type="CDD" id="cd07247">
    <property type="entry name" value="SgaA_N_like"/>
    <property type="match status" value="2"/>
</dbReference>
<dbReference type="InterPro" id="IPR004360">
    <property type="entry name" value="Glyas_Fos-R_dOase_dom"/>
</dbReference>
<evidence type="ECO:0000313" key="3">
    <source>
        <dbReference type="Proteomes" id="UP000523863"/>
    </source>
</evidence>
<dbReference type="Gene3D" id="3.10.180.10">
    <property type="entry name" value="2,3-Dihydroxybiphenyl 1,2-Dioxygenase, domain 1"/>
    <property type="match status" value="2"/>
</dbReference>
<name>A0A7W8YBH3_9MICC</name>
<reference evidence="2 3" key="1">
    <citation type="submission" date="2020-08" db="EMBL/GenBank/DDBJ databases">
        <title>Sequencing the genomes of 1000 actinobacteria strains.</title>
        <authorList>
            <person name="Klenk H.-P."/>
        </authorList>
    </citation>
    <scope>NUCLEOTIDE SEQUENCE [LARGE SCALE GENOMIC DNA]</scope>
    <source>
        <strain evidence="2 3">DSM 23694</strain>
    </source>
</reference>
<dbReference type="PROSITE" id="PS51819">
    <property type="entry name" value="VOC"/>
    <property type="match status" value="2"/>
</dbReference>
<comment type="caution">
    <text evidence="2">The sequence shown here is derived from an EMBL/GenBank/DDBJ whole genome shotgun (WGS) entry which is preliminary data.</text>
</comment>
<proteinExistence type="predicted"/>
<dbReference type="Pfam" id="PF00903">
    <property type="entry name" value="Glyoxalase"/>
    <property type="match status" value="2"/>
</dbReference>